<dbReference type="PANTHER" id="PTHR39962">
    <property type="entry name" value="BLL4848 PROTEIN"/>
    <property type="match status" value="1"/>
</dbReference>
<organism evidence="3 4">
    <name type="scientific">Akkermansia muciniphila</name>
    <dbReference type="NCBI Taxonomy" id="239935"/>
    <lineage>
        <taxon>Bacteria</taxon>
        <taxon>Pseudomonadati</taxon>
        <taxon>Verrucomicrobiota</taxon>
        <taxon>Verrucomicrobiia</taxon>
        <taxon>Verrucomicrobiales</taxon>
        <taxon>Akkermansiaceae</taxon>
        <taxon>Akkermansia</taxon>
    </lineage>
</organism>
<dbReference type="AlphaFoldDB" id="A0A2N8HAJ2"/>
<dbReference type="OrthoDB" id="9789836at2"/>
<evidence type="ECO:0000313" key="4">
    <source>
        <dbReference type="Proteomes" id="UP000236000"/>
    </source>
</evidence>
<reference evidence="3 4" key="1">
    <citation type="journal article" date="2017" name="BMC Genomics">
        <title>Genome sequencing of 39 Akkermansia muciniphila isolates reveals its population structure, genomic and functional diverisity, and global distribution in mammalian gut microbiotas.</title>
        <authorList>
            <person name="Guo X."/>
            <person name="Li S."/>
            <person name="Zhang J."/>
            <person name="Wu F."/>
            <person name="Li X."/>
            <person name="Wu D."/>
            <person name="Zhang M."/>
            <person name="Ou Z."/>
            <person name="Jie Z."/>
            <person name="Yan Q."/>
            <person name="Li P."/>
            <person name="Yi J."/>
            <person name="Peng Y."/>
        </authorList>
    </citation>
    <scope>NUCLEOTIDE SEQUENCE [LARGE SCALE GENOMIC DNA]</scope>
    <source>
        <strain evidence="3 4">GP24</strain>
    </source>
</reference>
<dbReference type="PANTHER" id="PTHR39962:SF1">
    <property type="entry name" value="LPXI FAMILY PROTEIN"/>
    <property type="match status" value="1"/>
</dbReference>
<evidence type="ECO:0000313" key="3">
    <source>
        <dbReference type="EMBL" id="PNC16875.1"/>
    </source>
</evidence>
<feature type="domain" description="LpxI N-terminal" evidence="2">
    <location>
        <begin position="8"/>
        <end position="136"/>
    </location>
</feature>
<feature type="domain" description="LpxI C-terminal" evidence="1">
    <location>
        <begin position="141"/>
        <end position="269"/>
    </location>
</feature>
<name>A0A2N8HAJ2_9BACT</name>
<dbReference type="Pfam" id="PF17930">
    <property type="entry name" value="LpxI_N"/>
    <property type="match status" value="1"/>
</dbReference>
<dbReference type="Pfam" id="PF06230">
    <property type="entry name" value="LpxI_C"/>
    <property type="match status" value="1"/>
</dbReference>
<dbReference type="InterPro" id="IPR041255">
    <property type="entry name" value="LpxI_N"/>
</dbReference>
<dbReference type="Proteomes" id="UP000236000">
    <property type="component" value="Unassembled WGS sequence"/>
</dbReference>
<accession>A0A2N8HAJ2</accession>
<dbReference type="InterPro" id="IPR010415">
    <property type="entry name" value="LpxI_C"/>
</dbReference>
<evidence type="ECO:0000259" key="2">
    <source>
        <dbReference type="Pfam" id="PF17930"/>
    </source>
</evidence>
<dbReference type="EMBL" id="PJKA01000013">
    <property type="protein sequence ID" value="PNC16875.1"/>
    <property type="molecule type" value="Genomic_DNA"/>
</dbReference>
<protein>
    <submittedName>
        <fullName evidence="3">DUF1009 domain-containing protein</fullName>
    </submittedName>
</protein>
<dbReference type="Gene3D" id="3.40.50.20">
    <property type="match status" value="1"/>
</dbReference>
<sequence>MTTDPPVLGLVAGDGLYPEYIVRGARRRTPELRIVAVGFKGETNPAVIPLCDVYKEFSVGQLSKPFSFLKKNGVQNVIMAGGINPKNILSLRPDLRALSVLMRMPEKNADSLLGAVITEAEKEGFTILPAFTYMEEHMPQPGHIAGPRPTPEQWEDAVFGMQMAKEITRLHIGQSVIVHHGTVVAVEAIEGTNNCIRRGGELGNGKPATLAKVARLGHDMRFDIPTIGPVTIQTCAECGIRQIALEAGKTILLERDRVEQLCKKHKISLHALQLPEQDGPSPSDRPA</sequence>
<gene>
    <name evidence="3" type="ORF">CXU22_09455</name>
</gene>
<dbReference type="RefSeq" id="WP_102714887.1">
    <property type="nucleotide sequence ID" value="NZ_PJKA01000013.1"/>
</dbReference>
<dbReference type="Gene3D" id="3.40.140.80">
    <property type="match status" value="1"/>
</dbReference>
<dbReference type="InterPro" id="IPR053174">
    <property type="entry name" value="LpxI"/>
</dbReference>
<comment type="caution">
    <text evidence="3">The sequence shown here is derived from an EMBL/GenBank/DDBJ whole genome shotgun (WGS) entry which is preliminary data.</text>
</comment>
<evidence type="ECO:0000259" key="1">
    <source>
        <dbReference type="Pfam" id="PF06230"/>
    </source>
</evidence>
<dbReference type="InterPro" id="IPR043167">
    <property type="entry name" value="LpxI_C_sf"/>
</dbReference>
<proteinExistence type="predicted"/>